<dbReference type="OrthoDB" id="455378at2"/>
<feature type="domain" description="Putative restriction endonuclease" evidence="1">
    <location>
        <begin position="17"/>
        <end position="186"/>
    </location>
</feature>
<dbReference type="SUPFAM" id="SSF52980">
    <property type="entry name" value="Restriction endonuclease-like"/>
    <property type="match status" value="1"/>
</dbReference>
<name>B7KA56_GLOC7</name>
<reference evidence="3" key="1">
    <citation type="journal article" date="2011" name="MBio">
        <title>Novel metabolic attributes of the genus Cyanothece, comprising a group of unicellular nitrogen-fixing Cyanobacteria.</title>
        <authorList>
            <person name="Bandyopadhyay A."/>
            <person name="Elvitigala T."/>
            <person name="Welsh E."/>
            <person name="Stockel J."/>
            <person name="Liberton M."/>
            <person name="Min H."/>
            <person name="Sherman L.A."/>
            <person name="Pakrasi H.B."/>
        </authorList>
    </citation>
    <scope>NUCLEOTIDE SEQUENCE [LARGE SCALE GENOMIC DNA]</scope>
    <source>
        <strain evidence="3">PCC 7424</strain>
    </source>
</reference>
<dbReference type="InterPro" id="IPR008538">
    <property type="entry name" value="Uma2"/>
</dbReference>
<gene>
    <name evidence="2" type="ordered locus">PCC7424_3010</name>
</gene>
<dbReference type="PANTHER" id="PTHR34107:SF7">
    <property type="entry name" value="SLR2092 PROTEIN"/>
    <property type="match status" value="1"/>
</dbReference>
<organism evidence="2 3">
    <name type="scientific">Gloeothece citriformis (strain PCC 7424)</name>
    <name type="common">Cyanothece sp. (strain PCC 7424)</name>
    <dbReference type="NCBI Taxonomy" id="65393"/>
    <lineage>
        <taxon>Bacteria</taxon>
        <taxon>Bacillati</taxon>
        <taxon>Cyanobacteriota</taxon>
        <taxon>Cyanophyceae</taxon>
        <taxon>Oscillatoriophycideae</taxon>
        <taxon>Chroococcales</taxon>
        <taxon>Aphanothecaceae</taxon>
        <taxon>Gloeothece</taxon>
        <taxon>Gloeothece citriformis</taxon>
    </lineage>
</organism>
<dbReference type="PANTHER" id="PTHR34107">
    <property type="entry name" value="SLL0198 PROTEIN-RELATED"/>
    <property type="match status" value="1"/>
</dbReference>
<dbReference type="Gene3D" id="3.90.1570.10">
    <property type="entry name" value="tt1808, chain A"/>
    <property type="match status" value="1"/>
</dbReference>
<dbReference type="AlphaFoldDB" id="B7KA56"/>
<dbReference type="RefSeq" id="WP_015955009.1">
    <property type="nucleotide sequence ID" value="NC_011729.1"/>
</dbReference>
<dbReference type="CDD" id="cd06260">
    <property type="entry name" value="DUF820-like"/>
    <property type="match status" value="1"/>
</dbReference>
<dbReference type="HOGENOM" id="CLU_076312_3_0_3"/>
<proteinExistence type="predicted"/>
<accession>B7KA56</accession>
<protein>
    <recommendedName>
        <fullName evidence="1">Putative restriction endonuclease domain-containing protein</fullName>
    </recommendedName>
</protein>
<dbReference type="InterPro" id="IPR012296">
    <property type="entry name" value="Nuclease_put_TT1808"/>
</dbReference>
<dbReference type="KEGG" id="cyc:PCC7424_3010"/>
<sequence length="191" mass="21787">MNAITINLNSIIQLNDNQFYQLCRQNPELKFERNAQGELMIMSPTGGSTGKRNFALNLELGIWNRQKQLGVCFDSSTGFKLPNGATRSPDVAWIPLQKWNNLSPEQQEKFVPLCPDFVIESLSPSDELKSLQGKMQEYMDNGTRLGWLINAQDKQVEIYRQGQPTEILNNSNCLSGEDVLPEFILNFMKIW</sequence>
<evidence type="ECO:0000313" key="2">
    <source>
        <dbReference type="EMBL" id="ACK71412.1"/>
    </source>
</evidence>
<dbReference type="Proteomes" id="UP000002384">
    <property type="component" value="Chromosome"/>
</dbReference>
<dbReference type="eggNOG" id="COG4636">
    <property type="taxonomic scope" value="Bacteria"/>
</dbReference>
<dbReference type="Pfam" id="PF05685">
    <property type="entry name" value="Uma2"/>
    <property type="match status" value="1"/>
</dbReference>
<evidence type="ECO:0000259" key="1">
    <source>
        <dbReference type="Pfam" id="PF05685"/>
    </source>
</evidence>
<dbReference type="EMBL" id="CP001291">
    <property type="protein sequence ID" value="ACK71412.1"/>
    <property type="molecule type" value="Genomic_DNA"/>
</dbReference>
<dbReference type="InterPro" id="IPR011335">
    <property type="entry name" value="Restrct_endonuc-II-like"/>
</dbReference>
<dbReference type="STRING" id="65393.PCC7424_3010"/>
<keyword evidence="3" id="KW-1185">Reference proteome</keyword>
<evidence type="ECO:0000313" key="3">
    <source>
        <dbReference type="Proteomes" id="UP000002384"/>
    </source>
</evidence>